<gene>
    <name evidence="2" type="ORF">J2X26_001937</name>
</gene>
<dbReference type="CDD" id="cd03139">
    <property type="entry name" value="GATase1_PfpI_2"/>
    <property type="match status" value="1"/>
</dbReference>
<accession>A0ABU0EEZ8</accession>
<protein>
    <submittedName>
        <fullName evidence="2">Transcriptional regulator GlxA family with amidase domain</fullName>
    </submittedName>
</protein>
<dbReference type="InterPro" id="IPR052158">
    <property type="entry name" value="INH-QAR"/>
</dbReference>
<dbReference type="Proteomes" id="UP001239626">
    <property type="component" value="Unassembled WGS sequence"/>
</dbReference>
<keyword evidence="3" id="KW-1185">Reference proteome</keyword>
<dbReference type="EMBL" id="JAUSVB010000002">
    <property type="protein sequence ID" value="MDQ0373626.1"/>
    <property type="molecule type" value="Genomic_DNA"/>
</dbReference>
<feature type="domain" description="DJ-1/PfpI" evidence="1">
    <location>
        <begin position="8"/>
        <end position="176"/>
    </location>
</feature>
<evidence type="ECO:0000313" key="2">
    <source>
        <dbReference type="EMBL" id="MDQ0373626.1"/>
    </source>
</evidence>
<evidence type="ECO:0000313" key="3">
    <source>
        <dbReference type="Proteomes" id="UP001239626"/>
    </source>
</evidence>
<sequence>MSTGHHLRVGIFVFDDAEELDVVGPYEVLAYWSRNSELRPEVVTFSLDGSGVRCAKGLRLVPDLSADEVGPLHVLVYPGGFGTRALLRDPAHLEWVRGMRASTPLMTSVCTGALVYAAAGLLSGRPATTHWQAFDELAVIDPSVLADTEARFVDDGDIVTSAGVSAGIDMALHLVARLESVDAARAVRRGIQYDPEPPV</sequence>
<name>A0ABU0EEZ8_9CELL</name>
<dbReference type="InterPro" id="IPR029062">
    <property type="entry name" value="Class_I_gatase-like"/>
</dbReference>
<proteinExistence type="predicted"/>
<dbReference type="Pfam" id="PF01965">
    <property type="entry name" value="DJ-1_PfpI"/>
    <property type="match status" value="1"/>
</dbReference>
<organism evidence="2 3">
    <name type="scientific">Cellulomonas humilata</name>
    <dbReference type="NCBI Taxonomy" id="144055"/>
    <lineage>
        <taxon>Bacteria</taxon>
        <taxon>Bacillati</taxon>
        <taxon>Actinomycetota</taxon>
        <taxon>Actinomycetes</taxon>
        <taxon>Micrococcales</taxon>
        <taxon>Cellulomonadaceae</taxon>
        <taxon>Cellulomonas</taxon>
    </lineage>
</organism>
<reference evidence="2 3" key="1">
    <citation type="submission" date="2023-07" db="EMBL/GenBank/DDBJ databases">
        <title>Sorghum-associated microbial communities from plants grown in Nebraska, USA.</title>
        <authorList>
            <person name="Schachtman D."/>
        </authorList>
    </citation>
    <scope>NUCLEOTIDE SEQUENCE [LARGE SCALE GENOMIC DNA]</scope>
    <source>
        <strain evidence="2 3">BE332</strain>
    </source>
</reference>
<dbReference type="RefSeq" id="WP_307491782.1">
    <property type="nucleotide sequence ID" value="NZ_JAUSVB010000002.1"/>
</dbReference>
<dbReference type="PANTHER" id="PTHR43130:SF3">
    <property type="entry name" value="HTH-TYPE TRANSCRIPTIONAL REGULATOR RV1931C"/>
    <property type="match status" value="1"/>
</dbReference>
<evidence type="ECO:0000259" key="1">
    <source>
        <dbReference type="Pfam" id="PF01965"/>
    </source>
</evidence>
<comment type="caution">
    <text evidence="2">The sequence shown here is derived from an EMBL/GenBank/DDBJ whole genome shotgun (WGS) entry which is preliminary data.</text>
</comment>
<dbReference type="InterPro" id="IPR002818">
    <property type="entry name" value="DJ-1/PfpI"/>
</dbReference>
<dbReference type="SUPFAM" id="SSF52317">
    <property type="entry name" value="Class I glutamine amidotransferase-like"/>
    <property type="match status" value="1"/>
</dbReference>
<dbReference type="PANTHER" id="PTHR43130">
    <property type="entry name" value="ARAC-FAMILY TRANSCRIPTIONAL REGULATOR"/>
    <property type="match status" value="1"/>
</dbReference>
<dbReference type="Gene3D" id="3.40.50.880">
    <property type="match status" value="1"/>
</dbReference>